<feature type="transmembrane region" description="Helical" evidence="10">
    <location>
        <begin position="259"/>
        <end position="278"/>
    </location>
</feature>
<dbReference type="GO" id="GO:0006508">
    <property type="term" value="P:proteolysis"/>
    <property type="evidence" value="ECO:0007669"/>
    <property type="project" value="UniProtKB-KW"/>
</dbReference>
<keyword evidence="4 10" id="KW-0645">Protease</keyword>
<keyword evidence="6 10" id="KW-0378">Hydrolase</keyword>
<comment type="caution">
    <text evidence="10">Lacks conserved residue(s) required for the propagation of feature annotation.</text>
</comment>
<dbReference type="Proteomes" id="UP001230268">
    <property type="component" value="Unassembled WGS sequence"/>
</dbReference>
<feature type="transmembrane region" description="Helical" evidence="10">
    <location>
        <begin position="385"/>
        <end position="404"/>
    </location>
</feature>
<dbReference type="Pfam" id="PF01694">
    <property type="entry name" value="Rhomboid"/>
    <property type="match status" value="1"/>
</dbReference>
<name>A0AAD8P9L3_BABGI</name>
<keyword evidence="5 10" id="KW-0812">Transmembrane</keyword>
<gene>
    <name evidence="12" type="ORF">BgAZ_205910</name>
</gene>
<keyword evidence="9 10" id="KW-0472">Membrane</keyword>
<comment type="subcellular location">
    <subcellularLocation>
        <location evidence="2 10">Membrane</location>
        <topology evidence="2 10">Multi-pass membrane protein</topology>
    </subcellularLocation>
</comment>
<dbReference type="Gene3D" id="1.20.1540.10">
    <property type="entry name" value="Rhomboid-like"/>
    <property type="match status" value="1"/>
</dbReference>
<evidence type="ECO:0000256" key="3">
    <source>
        <dbReference type="ARBA" id="ARBA00009045"/>
    </source>
</evidence>
<sequence length="458" mass="52520">MELNDMETACEDITLPTVEHDHASRPIERFVKWLRRTLKSIMRSLYYSINNDKSGSFNPKRYTILKTSLVVYLVVFLLSVVVNKTTHFGVYTGRAAFNLNLDIQQVHHTLGYTASQNTVLNGIRETPYANIPDESINGSYGNIDSRTLQILGSMDTNHLRIYGEWFRMFTANLLHGNWTHLINNVIVHTVVLYVIEPDWGFYRTLVAYFVSGCGGYLVGSVFVPCFQQVGSSGVQMGFIGCIIPYCVENWYNMGSPMIVLLISLTIAILDLIISQQGISSHIHTGGYVFGVLYGFSTIKCTALFDRGAIFYRLSMRIFSRFLSENFKLTCQNKIAECKEKENAAQDNYQTWINETPDTYKSIKRILGIYPHGPYRMRWRDIITRIVAATMMFILFTFLLMGLLYEGLYTKLTYDKTVLFSRRCHCCYIKNNMYNSDMLGNLNGNYYCFNSIKKAAVYC</sequence>
<evidence type="ECO:0000256" key="4">
    <source>
        <dbReference type="ARBA" id="ARBA00022670"/>
    </source>
</evidence>
<dbReference type="InterPro" id="IPR022764">
    <property type="entry name" value="Peptidase_S54_rhomboid_dom"/>
</dbReference>
<keyword evidence="13" id="KW-1185">Reference proteome</keyword>
<reference evidence="12" key="1">
    <citation type="submission" date="2023-08" db="EMBL/GenBank/DDBJ databases">
        <title>Draft sequence of the Babesia gibsoni genome.</title>
        <authorList>
            <person name="Yamagishi J.Y."/>
            <person name="Xuan X.X."/>
        </authorList>
    </citation>
    <scope>NUCLEOTIDE SEQUENCE</scope>
    <source>
        <strain evidence="12">Azabu</strain>
    </source>
</reference>
<feature type="transmembrane region" description="Helical" evidence="10">
    <location>
        <begin position="202"/>
        <end position="223"/>
    </location>
</feature>
<evidence type="ECO:0000256" key="6">
    <source>
        <dbReference type="ARBA" id="ARBA00022801"/>
    </source>
</evidence>
<comment type="catalytic activity">
    <reaction evidence="1 10">
        <text>Cleaves type-1 transmembrane domains using a catalytic dyad composed of serine and histidine that are contributed by different transmembrane domains.</text>
        <dbReference type="EC" id="3.4.21.105"/>
    </reaction>
</comment>
<comment type="function">
    <text evidence="10">Serine protease involved in intramembrane proteolysis.</text>
</comment>
<accession>A0AAD8P9L3</accession>
<evidence type="ECO:0000256" key="8">
    <source>
        <dbReference type="ARBA" id="ARBA00022989"/>
    </source>
</evidence>
<evidence type="ECO:0000256" key="7">
    <source>
        <dbReference type="ARBA" id="ARBA00022825"/>
    </source>
</evidence>
<feature type="domain" description="Peptidase S54 rhomboid" evidence="11">
    <location>
        <begin position="163"/>
        <end position="298"/>
    </location>
</feature>
<protein>
    <recommendedName>
        <fullName evidence="10">Rhomboid-like protease</fullName>
        <ecNumber evidence="10">3.4.21.105</ecNumber>
    </recommendedName>
</protein>
<feature type="transmembrane region" description="Helical" evidence="10">
    <location>
        <begin position="63"/>
        <end position="82"/>
    </location>
</feature>
<evidence type="ECO:0000256" key="1">
    <source>
        <dbReference type="ARBA" id="ARBA00000156"/>
    </source>
</evidence>
<evidence type="ECO:0000313" key="12">
    <source>
        <dbReference type="EMBL" id="KAK1443715.1"/>
    </source>
</evidence>
<dbReference type="PANTHER" id="PTHR22936:SF69">
    <property type="entry name" value="RHOMBOID-LIKE PROTEIN"/>
    <property type="match status" value="1"/>
</dbReference>
<comment type="similarity">
    <text evidence="3 10">Belongs to the peptidase S54 family.</text>
</comment>
<dbReference type="SUPFAM" id="SSF144091">
    <property type="entry name" value="Rhomboid-like"/>
    <property type="match status" value="1"/>
</dbReference>
<evidence type="ECO:0000256" key="10">
    <source>
        <dbReference type="RuleBase" id="RU362115"/>
    </source>
</evidence>
<dbReference type="GO" id="GO:0016020">
    <property type="term" value="C:membrane"/>
    <property type="evidence" value="ECO:0007669"/>
    <property type="project" value="UniProtKB-SubCell"/>
</dbReference>
<evidence type="ECO:0000313" key="13">
    <source>
        <dbReference type="Proteomes" id="UP001230268"/>
    </source>
</evidence>
<keyword evidence="8 10" id="KW-1133">Transmembrane helix</keyword>
<evidence type="ECO:0000256" key="2">
    <source>
        <dbReference type="ARBA" id="ARBA00004141"/>
    </source>
</evidence>
<proteinExistence type="inferred from homology"/>
<dbReference type="EC" id="3.4.21.105" evidence="10"/>
<comment type="caution">
    <text evidence="12">The sequence shown here is derived from an EMBL/GenBank/DDBJ whole genome shotgun (WGS) entry which is preliminary data.</text>
</comment>
<dbReference type="GO" id="GO:0004252">
    <property type="term" value="F:serine-type endopeptidase activity"/>
    <property type="evidence" value="ECO:0007669"/>
    <property type="project" value="InterPro"/>
</dbReference>
<keyword evidence="7 10" id="KW-0720">Serine protease</keyword>
<evidence type="ECO:0000256" key="9">
    <source>
        <dbReference type="ARBA" id="ARBA00023136"/>
    </source>
</evidence>
<dbReference type="PANTHER" id="PTHR22936">
    <property type="entry name" value="RHOMBOID-RELATED"/>
    <property type="match status" value="1"/>
</dbReference>
<dbReference type="InterPro" id="IPR002610">
    <property type="entry name" value="Peptidase_S54_rhomboid-like"/>
</dbReference>
<feature type="transmembrane region" description="Helical" evidence="10">
    <location>
        <begin position="284"/>
        <end position="304"/>
    </location>
</feature>
<dbReference type="InterPro" id="IPR035952">
    <property type="entry name" value="Rhomboid-like_sf"/>
</dbReference>
<organism evidence="12 13">
    <name type="scientific">Babesia gibsoni</name>
    <dbReference type="NCBI Taxonomy" id="33632"/>
    <lineage>
        <taxon>Eukaryota</taxon>
        <taxon>Sar</taxon>
        <taxon>Alveolata</taxon>
        <taxon>Apicomplexa</taxon>
        <taxon>Aconoidasida</taxon>
        <taxon>Piroplasmida</taxon>
        <taxon>Babesiidae</taxon>
        <taxon>Babesia</taxon>
    </lineage>
</organism>
<dbReference type="EMBL" id="JAVEPI010000002">
    <property type="protein sequence ID" value="KAK1443715.1"/>
    <property type="molecule type" value="Genomic_DNA"/>
</dbReference>
<dbReference type="AlphaFoldDB" id="A0AAD8P9L3"/>
<evidence type="ECO:0000259" key="11">
    <source>
        <dbReference type="Pfam" id="PF01694"/>
    </source>
</evidence>
<evidence type="ECO:0000256" key="5">
    <source>
        <dbReference type="ARBA" id="ARBA00022692"/>
    </source>
</evidence>